<name>A0ACC2TNL6_9FUNG</name>
<keyword evidence="2" id="KW-1185">Reference proteome</keyword>
<accession>A0ACC2TNL6</accession>
<organism evidence="1 2">
    <name type="scientific">Entomophthora muscae</name>
    <dbReference type="NCBI Taxonomy" id="34485"/>
    <lineage>
        <taxon>Eukaryota</taxon>
        <taxon>Fungi</taxon>
        <taxon>Fungi incertae sedis</taxon>
        <taxon>Zoopagomycota</taxon>
        <taxon>Entomophthoromycotina</taxon>
        <taxon>Entomophthoromycetes</taxon>
        <taxon>Entomophthorales</taxon>
        <taxon>Entomophthoraceae</taxon>
        <taxon>Entomophthora</taxon>
    </lineage>
</organism>
<comment type="caution">
    <text evidence="1">The sequence shown here is derived from an EMBL/GenBank/DDBJ whole genome shotgun (WGS) entry which is preliminary data.</text>
</comment>
<evidence type="ECO:0000313" key="2">
    <source>
        <dbReference type="Proteomes" id="UP001165960"/>
    </source>
</evidence>
<reference evidence="1" key="1">
    <citation type="submission" date="2022-04" db="EMBL/GenBank/DDBJ databases">
        <title>Genome of the entomopathogenic fungus Entomophthora muscae.</title>
        <authorList>
            <person name="Elya C."/>
            <person name="Lovett B.R."/>
            <person name="Lee E."/>
            <person name="Macias A.M."/>
            <person name="Hajek A.E."/>
            <person name="De Bivort B.L."/>
            <person name="Kasson M.T."/>
            <person name="De Fine Licht H.H."/>
            <person name="Stajich J.E."/>
        </authorList>
    </citation>
    <scope>NUCLEOTIDE SEQUENCE</scope>
    <source>
        <strain evidence="1">Berkeley</strain>
    </source>
</reference>
<proteinExistence type="predicted"/>
<sequence>MSHSPESHMVQDCSSVGKQNMSNACGCSDEESTSPSSEGVQFKGYYPLDGCLRMYCPEEEAKKERKKQAKATCGEKVKHKCNKYCAHGINLLNRESLEIHEIKERLARRKQQHTKVERRRRELINSSIEEIAKILPPLTSTTSARTPAALSSSRPSSTSTPLEKRTPCSSRTQTKTNKHLFCILYPNSLYYPNLTGTQHPICLIRPGSTCLGLSR</sequence>
<dbReference type="EMBL" id="QTSX02002361">
    <property type="protein sequence ID" value="KAJ9075842.1"/>
    <property type="molecule type" value="Genomic_DNA"/>
</dbReference>
<evidence type="ECO:0000313" key="1">
    <source>
        <dbReference type="EMBL" id="KAJ9075842.1"/>
    </source>
</evidence>
<dbReference type="Proteomes" id="UP001165960">
    <property type="component" value="Unassembled WGS sequence"/>
</dbReference>
<protein>
    <submittedName>
        <fullName evidence="1">Uncharacterized protein</fullName>
    </submittedName>
</protein>
<gene>
    <name evidence="1" type="ORF">DSO57_1031782</name>
</gene>